<evidence type="ECO:0000313" key="3">
    <source>
        <dbReference type="Proteomes" id="UP000229247"/>
    </source>
</evidence>
<accession>A0A2M7D6H6</accession>
<feature type="domain" description="RNHCP" evidence="1">
    <location>
        <begin position="11"/>
        <end position="89"/>
    </location>
</feature>
<sequence>MQPKKFQRKIEDFVCEHCGQKVRGSGYTDHCPSCLWSKHVDINPGDRQAGCEGPMDPISAEIEGGQYIIYYKCELCRFKHHVKAAEGDDFEEV</sequence>
<name>A0A2M7D6H6_9BACT</name>
<dbReference type="Pfam" id="PF12647">
    <property type="entry name" value="RNHCP"/>
    <property type="match status" value="1"/>
</dbReference>
<dbReference type="InterPro" id="IPR024439">
    <property type="entry name" value="RNHCP"/>
</dbReference>
<protein>
    <recommendedName>
        <fullName evidence="1">RNHCP domain-containing protein</fullName>
    </recommendedName>
</protein>
<reference evidence="3" key="1">
    <citation type="submission" date="2017-09" db="EMBL/GenBank/DDBJ databases">
        <title>Depth-based differentiation of microbial function through sediment-hosted aquifers and enrichment of novel symbionts in the deep terrestrial subsurface.</title>
        <authorList>
            <person name="Probst A.J."/>
            <person name="Ladd B."/>
            <person name="Jarett J.K."/>
            <person name="Geller-Mcgrath D.E."/>
            <person name="Sieber C.M.K."/>
            <person name="Emerson J.B."/>
            <person name="Anantharaman K."/>
            <person name="Thomas B.C."/>
            <person name="Malmstrom R."/>
            <person name="Stieglmeier M."/>
            <person name="Klingl A."/>
            <person name="Woyke T."/>
            <person name="Ryan C.M."/>
            <person name="Banfield J.F."/>
        </authorList>
    </citation>
    <scope>NUCLEOTIDE SEQUENCE [LARGE SCALE GENOMIC DNA]</scope>
</reference>
<feature type="non-terminal residue" evidence="2">
    <location>
        <position position="93"/>
    </location>
</feature>
<gene>
    <name evidence="2" type="ORF">COS30_01180</name>
</gene>
<evidence type="ECO:0000313" key="2">
    <source>
        <dbReference type="EMBL" id="PIV38613.1"/>
    </source>
</evidence>
<dbReference type="Proteomes" id="UP000229247">
    <property type="component" value="Unassembled WGS sequence"/>
</dbReference>
<dbReference type="AlphaFoldDB" id="A0A2M7D6H6"/>
<evidence type="ECO:0000259" key="1">
    <source>
        <dbReference type="Pfam" id="PF12647"/>
    </source>
</evidence>
<comment type="caution">
    <text evidence="2">The sequence shown here is derived from an EMBL/GenBank/DDBJ whole genome shotgun (WGS) entry which is preliminary data.</text>
</comment>
<proteinExistence type="predicted"/>
<dbReference type="EMBL" id="PEUE01000030">
    <property type="protein sequence ID" value="PIV38613.1"/>
    <property type="molecule type" value="Genomic_DNA"/>
</dbReference>
<organism evidence="2 3">
    <name type="scientific">Candidatus Portnoybacteria bacterium CG02_land_8_20_14_3_00_45_8</name>
    <dbReference type="NCBI Taxonomy" id="1974807"/>
    <lineage>
        <taxon>Bacteria</taxon>
        <taxon>Candidatus Portnoyibacteriota</taxon>
    </lineage>
</organism>